<comment type="caution">
    <text evidence="1">The sequence shown here is derived from an EMBL/GenBank/DDBJ whole genome shotgun (WGS) entry which is preliminary data.</text>
</comment>
<dbReference type="Proteomes" id="UP000029453">
    <property type="component" value="Unassembled WGS sequence"/>
</dbReference>
<protein>
    <submittedName>
        <fullName evidence="1">Uncharacterized protein</fullName>
    </submittedName>
</protein>
<accession>M9L8E1</accession>
<organism evidence="1 2">
    <name type="scientific">Paenibacillus popilliae ATCC 14706</name>
    <dbReference type="NCBI Taxonomy" id="1212764"/>
    <lineage>
        <taxon>Bacteria</taxon>
        <taxon>Bacillati</taxon>
        <taxon>Bacillota</taxon>
        <taxon>Bacilli</taxon>
        <taxon>Bacillales</taxon>
        <taxon>Paenibacillaceae</taxon>
        <taxon>Paenibacillus</taxon>
    </lineage>
</organism>
<dbReference type="EMBL" id="BALG01000031">
    <property type="protein sequence ID" value="GAC41442.1"/>
    <property type="molecule type" value="Genomic_DNA"/>
</dbReference>
<gene>
    <name evidence="1" type="ORF">PPOP_0792</name>
</gene>
<proteinExistence type="predicted"/>
<evidence type="ECO:0000313" key="2">
    <source>
        <dbReference type="Proteomes" id="UP000029453"/>
    </source>
</evidence>
<keyword evidence="2" id="KW-1185">Reference proteome</keyword>
<reference evidence="1 2" key="1">
    <citation type="submission" date="2012-10" db="EMBL/GenBank/DDBJ databases">
        <title>Draft Genome Sequence of Paenibacillus popilliae ATCC 14706T.</title>
        <authorList>
            <person name="Iiyama K."/>
            <person name="Mori K."/>
            <person name="Mon H."/>
            <person name="Chieda Y."/>
            <person name="Lee J.M."/>
            <person name="Kusakabe T."/>
            <person name="Tashiro K."/>
            <person name="Asano S."/>
            <person name="Yasunaga-Aoki C."/>
            <person name="Shimizu S."/>
        </authorList>
    </citation>
    <scope>NUCLEOTIDE SEQUENCE [LARGE SCALE GENOMIC DNA]</scope>
    <source>
        <strain evidence="1 2">ATCC 14706</strain>
    </source>
</reference>
<evidence type="ECO:0000313" key="1">
    <source>
        <dbReference type="EMBL" id="GAC41442.1"/>
    </source>
</evidence>
<name>M9L8E1_PAEPP</name>
<dbReference type="AlphaFoldDB" id="M9L8E1"/>
<sequence>MKSKNRALIPAHSLAQEEKRCKTMENKTHRGNYKGTTKMKAQNQDMAFVNDNVEEAKSINPLPDRRARDK</sequence>